<keyword evidence="2" id="KW-0012">Acyltransferase</keyword>
<feature type="domain" description="N-acetyltransferase" evidence="3">
    <location>
        <begin position="10"/>
        <end position="156"/>
    </location>
</feature>
<dbReference type="NCBIfam" id="TIGR01575">
    <property type="entry name" value="rimI"/>
    <property type="match status" value="1"/>
</dbReference>
<dbReference type="InterPro" id="IPR016181">
    <property type="entry name" value="Acyl_CoA_acyltransferase"/>
</dbReference>
<keyword evidence="1 4" id="KW-0808">Transferase</keyword>
<dbReference type="Gene3D" id="3.40.630.30">
    <property type="match status" value="1"/>
</dbReference>
<evidence type="ECO:0000259" key="3">
    <source>
        <dbReference type="PROSITE" id="PS51186"/>
    </source>
</evidence>
<name>A0A4R6S7V2_9MICO</name>
<dbReference type="Pfam" id="PF00583">
    <property type="entry name" value="Acetyltransf_1"/>
    <property type="match status" value="1"/>
</dbReference>
<gene>
    <name evidence="4" type="ORF">EDF62_0505</name>
</gene>
<dbReference type="OrthoDB" id="529907at2"/>
<dbReference type="PANTHER" id="PTHR43877">
    <property type="entry name" value="AMINOALKYLPHOSPHONATE N-ACETYLTRANSFERASE-RELATED-RELATED"/>
    <property type="match status" value="1"/>
</dbReference>
<dbReference type="PROSITE" id="PS51186">
    <property type="entry name" value="GNAT"/>
    <property type="match status" value="1"/>
</dbReference>
<comment type="caution">
    <text evidence="4">The sequence shown here is derived from an EMBL/GenBank/DDBJ whole genome shotgun (WGS) entry which is preliminary data.</text>
</comment>
<keyword evidence="5" id="KW-1185">Reference proteome</keyword>
<protein>
    <submittedName>
        <fullName evidence="4">Ribosomal-protein-alanine N-acetyltransferase</fullName>
    </submittedName>
</protein>
<proteinExistence type="predicted"/>
<evidence type="ECO:0000256" key="2">
    <source>
        <dbReference type="ARBA" id="ARBA00023315"/>
    </source>
</evidence>
<dbReference type="SUPFAM" id="SSF55729">
    <property type="entry name" value="Acyl-CoA N-acyltransferases (Nat)"/>
    <property type="match status" value="1"/>
</dbReference>
<dbReference type="AlphaFoldDB" id="A0A4R6S7V2"/>
<dbReference type="RefSeq" id="WP_133615624.1">
    <property type="nucleotide sequence ID" value="NZ_SNYA01000001.1"/>
</dbReference>
<dbReference type="InterPro" id="IPR006464">
    <property type="entry name" value="AcTrfase_RimI/Ard1"/>
</dbReference>
<evidence type="ECO:0000313" key="5">
    <source>
        <dbReference type="Proteomes" id="UP000295601"/>
    </source>
</evidence>
<dbReference type="EMBL" id="SNYA01000001">
    <property type="protein sequence ID" value="TDP95811.1"/>
    <property type="molecule type" value="Genomic_DNA"/>
</dbReference>
<dbReference type="GO" id="GO:0008080">
    <property type="term" value="F:N-acetyltransferase activity"/>
    <property type="evidence" value="ECO:0007669"/>
    <property type="project" value="InterPro"/>
</dbReference>
<organism evidence="4 5">
    <name type="scientific">Leucobacter luti</name>
    <dbReference type="NCBI Taxonomy" id="340320"/>
    <lineage>
        <taxon>Bacteria</taxon>
        <taxon>Bacillati</taxon>
        <taxon>Actinomycetota</taxon>
        <taxon>Actinomycetes</taxon>
        <taxon>Micrococcales</taxon>
        <taxon>Microbacteriaceae</taxon>
        <taxon>Leucobacter</taxon>
    </lineage>
</organism>
<dbReference type="Proteomes" id="UP000295601">
    <property type="component" value="Unassembled WGS sequence"/>
</dbReference>
<dbReference type="InterPro" id="IPR050832">
    <property type="entry name" value="Bact_Acetyltransf"/>
</dbReference>
<dbReference type="CDD" id="cd04301">
    <property type="entry name" value="NAT_SF"/>
    <property type="match status" value="1"/>
</dbReference>
<accession>A0A4R6S7V2</accession>
<evidence type="ECO:0000256" key="1">
    <source>
        <dbReference type="ARBA" id="ARBA00022679"/>
    </source>
</evidence>
<sequence>MSEQESLTPLKLRPATLDDLDAIWAIESAVFASDAWSKSLLREELIADHRCYLVLESALGAVEGYGGLLLVGPEADVQTIAVTPAVRGTGQGRRLMLALIEKAAQHDATEMFLEVRADHPIPQALYASLGFAEIGIRPRYYQPDGVDAIVMRLDLKETR</sequence>
<dbReference type="InterPro" id="IPR000182">
    <property type="entry name" value="GNAT_dom"/>
</dbReference>
<evidence type="ECO:0000313" key="4">
    <source>
        <dbReference type="EMBL" id="TDP95811.1"/>
    </source>
</evidence>
<reference evidence="4 5" key="1">
    <citation type="submission" date="2019-03" db="EMBL/GenBank/DDBJ databases">
        <title>Genomic analyses of the natural microbiome of Caenorhabditis elegans.</title>
        <authorList>
            <person name="Samuel B."/>
        </authorList>
    </citation>
    <scope>NUCLEOTIDE SEQUENCE [LARGE SCALE GENOMIC DNA]</scope>
    <source>
        <strain evidence="4 5">JUb18</strain>
    </source>
</reference>